<gene>
    <name evidence="3" type="ORF">SAMN04487990_103119</name>
</gene>
<dbReference type="Gene3D" id="3.40.50.12370">
    <property type="match status" value="1"/>
</dbReference>
<evidence type="ECO:0000313" key="3">
    <source>
        <dbReference type="EMBL" id="SDZ87016.1"/>
    </source>
</evidence>
<dbReference type="Pfam" id="PF00582">
    <property type="entry name" value="Usp"/>
    <property type="match status" value="1"/>
</dbReference>
<dbReference type="AlphaFoldDB" id="A0A1H3WIN5"/>
<organism evidence="3 4">
    <name type="scientific">Bizionia paragorgiae</name>
    <dbReference type="NCBI Taxonomy" id="283786"/>
    <lineage>
        <taxon>Bacteria</taxon>
        <taxon>Pseudomonadati</taxon>
        <taxon>Bacteroidota</taxon>
        <taxon>Flavobacteriia</taxon>
        <taxon>Flavobacteriales</taxon>
        <taxon>Flavobacteriaceae</taxon>
        <taxon>Bizionia</taxon>
    </lineage>
</organism>
<dbReference type="CDD" id="cd00293">
    <property type="entry name" value="USP-like"/>
    <property type="match status" value="1"/>
</dbReference>
<keyword evidence="4" id="KW-1185">Reference proteome</keyword>
<dbReference type="PANTHER" id="PTHR46268">
    <property type="entry name" value="STRESS RESPONSE PROTEIN NHAX"/>
    <property type="match status" value="1"/>
</dbReference>
<evidence type="ECO:0000313" key="4">
    <source>
        <dbReference type="Proteomes" id="UP000198846"/>
    </source>
</evidence>
<feature type="domain" description="UspA" evidence="2">
    <location>
        <begin position="1"/>
        <end position="143"/>
    </location>
</feature>
<dbReference type="Proteomes" id="UP000198846">
    <property type="component" value="Unassembled WGS sequence"/>
</dbReference>
<dbReference type="SUPFAM" id="SSF52402">
    <property type="entry name" value="Adenine nucleotide alpha hydrolases-like"/>
    <property type="match status" value="2"/>
</dbReference>
<dbReference type="RefSeq" id="WP_092132241.1">
    <property type="nucleotide sequence ID" value="NZ_FNQK01000003.1"/>
</dbReference>
<dbReference type="InterPro" id="IPR006015">
    <property type="entry name" value="Universal_stress_UspA"/>
</dbReference>
<dbReference type="InterPro" id="IPR006016">
    <property type="entry name" value="UspA"/>
</dbReference>
<evidence type="ECO:0000256" key="1">
    <source>
        <dbReference type="ARBA" id="ARBA00008791"/>
    </source>
</evidence>
<name>A0A1H3WIN5_BIZPA</name>
<protein>
    <submittedName>
        <fullName evidence="3">Nucleotide-binding universal stress protein, UspA family</fullName>
    </submittedName>
</protein>
<sequence>MRKNILLPTDFSDNAWSAAQYAFKLYEHVDCTFYFLHSSNLPVVAMQNVSNKLGRIVGENTKKELMALSRLAKETNANPKHEFKTILSIDDLHEALETYISRMNVDLIIMGTKGATNAQERFFGSNTVNIIQKIKSCPVLAIPDNYKFAVPKEIAFPTDFNRVYGDELQPLKELASLYDSNIEIVHLNKTDDITELQDQNLDGLKEALKDFVCSLHWVPEYNTKNQGIKDFLEHNKTDILVMINYKQGIIERLIKEPVIKNIGIHPIIPFLVIPSQGK</sequence>
<dbReference type="STRING" id="283786.SAMN04487990_103119"/>
<dbReference type="OrthoDB" id="9788959at2"/>
<proteinExistence type="inferred from homology"/>
<dbReference type="EMBL" id="FNQK01000003">
    <property type="protein sequence ID" value="SDZ87016.1"/>
    <property type="molecule type" value="Genomic_DNA"/>
</dbReference>
<dbReference type="PRINTS" id="PR01438">
    <property type="entry name" value="UNVRSLSTRESS"/>
</dbReference>
<reference evidence="3 4" key="1">
    <citation type="submission" date="2016-10" db="EMBL/GenBank/DDBJ databases">
        <authorList>
            <person name="de Groot N.N."/>
        </authorList>
    </citation>
    <scope>NUCLEOTIDE SEQUENCE [LARGE SCALE GENOMIC DNA]</scope>
    <source>
        <strain evidence="3 4">DSM 23842</strain>
    </source>
</reference>
<evidence type="ECO:0000259" key="2">
    <source>
        <dbReference type="Pfam" id="PF00582"/>
    </source>
</evidence>
<dbReference type="PANTHER" id="PTHR46268:SF6">
    <property type="entry name" value="UNIVERSAL STRESS PROTEIN UP12"/>
    <property type="match status" value="1"/>
</dbReference>
<comment type="similarity">
    <text evidence="1">Belongs to the universal stress protein A family.</text>
</comment>
<accession>A0A1H3WIN5</accession>